<evidence type="ECO:0000256" key="3">
    <source>
        <dbReference type="SAM" id="Phobius"/>
    </source>
</evidence>
<protein>
    <submittedName>
        <fullName evidence="4">Uncharacterized protein</fullName>
    </submittedName>
</protein>
<keyword evidence="3" id="KW-1133">Transmembrane helix</keyword>
<dbReference type="InterPro" id="IPR024794">
    <property type="entry name" value="Rbsml_eL15_core_dom_sf"/>
</dbReference>
<dbReference type="Gene3D" id="3.40.1120.10">
    <property type="entry name" value="Ribosomal protein l15e"/>
    <property type="match status" value="1"/>
</dbReference>
<keyword evidence="1" id="KW-0689">Ribosomal protein</keyword>
<organism evidence="4 5">
    <name type="scientific">Neotoma lepida</name>
    <name type="common">Desert woodrat</name>
    <dbReference type="NCBI Taxonomy" id="56216"/>
    <lineage>
        <taxon>Eukaryota</taxon>
        <taxon>Metazoa</taxon>
        <taxon>Chordata</taxon>
        <taxon>Craniata</taxon>
        <taxon>Vertebrata</taxon>
        <taxon>Euteleostomi</taxon>
        <taxon>Mammalia</taxon>
        <taxon>Eutheria</taxon>
        <taxon>Euarchontoglires</taxon>
        <taxon>Glires</taxon>
        <taxon>Rodentia</taxon>
        <taxon>Myomorpha</taxon>
        <taxon>Muroidea</taxon>
        <taxon>Cricetidae</taxon>
        <taxon>Neotominae</taxon>
        <taxon>Neotoma</taxon>
    </lineage>
</organism>
<keyword evidence="5" id="KW-1185">Reference proteome</keyword>
<feature type="non-terminal residue" evidence="4">
    <location>
        <position position="110"/>
    </location>
</feature>
<dbReference type="AlphaFoldDB" id="A0A1A6HPC9"/>
<dbReference type="GO" id="GO:0022626">
    <property type="term" value="C:cytosolic ribosome"/>
    <property type="evidence" value="ECO:0007669"/>
    <property type="project" value="UniProtKB-ARBA"/>
</dbReference>
<feature type="transmembrane region" description="Helical" evidence="3">
    <location>
        <begin position="62"/>
        <end position="85"/>
    </location>
</feature>
<comment type="caution">
    <text evidence="4">The sequence shown here is derived from an EMBL/GenBank/DDBJ whole genome shotgun (WGS) entry which is preliminary data.</text>
</comment>
<keyword evidence="3" id="KW-0472">Membrane</keyword>
<proteinExistence type="predicted"/>
<dbReference type="GO" id="GO:0044391">
    <property type="term" value="C:ribosomal subunit"/>
    <property type="evidence" value="ECO:0007669"/>
    <property type="project" value="UniProtKB-ARBA"/>
</dbReference>
<dbReference type="STRING" id="56216.A0A1A6HPC9"/>
<dbReference type="InterPro" id="IPR012678">
    <property type="entry name" value="Ribosomal_uL23/eL15/eS24_sf"/>
</dbReference>
<dbReference type="GO" id="GO:0003735">
    <property type="term" value="F:structural constituent of ribosome"/>
    <property type="evidence" value="ECO:0007669"/>
    <property type="project" value="InterPro"/>
</dbReference>
<dbReference type="SUPFAM" id="SSF54189">
    <property type="entry name" value="Ribosomal proteins S24e, L23 and L15e"/>
    <property type="match status" value="1"/>
</dbReference>
<keyword evidence="3" id="KW-0812">Transmembrane</keyword>
<name>A0A1A6HPC9_NEOLE</name>
<dbReference type="GO" id="GO:0006412">
    <property type="term" value="P:translation"/>
    <property type="evidence" value="ECO:0007669"/>
    <property type="project" value="InterPro"/>
</dbReference>
<dbReference type="EMBL" id="LZPO01017805">
    <property type="protein sequence ID" value="OBS79845.1"/>
    <property type="molecule type" value="Genomic_DNA"/>
</dbReference>
<sequence>VSQDECIQTHPRAMEEEVVRGDALSSEDPLLAIPPSLCAAQRLPTQPSLIMREGWGKRRSKVMSYTGILSSMVATSVQFLTVIIIDSFHKVIRKNPGMQQITTQVHKHRE</sequence>
<evidence type="ECO:0000313" key="5">
    <source>
        <dbReference type="Proteomes" id="UP000092124"/>
    </source>
</evidence>
<reference evidence="4 5" key="1">
    <citation type="submission" date="2016-06" db="EMBL/GenBank/DDBJ databases">
        <title>The Draft Genome Sequence and Annotation of the Desert Woodrat Neotoma lepida.</title>
        <authorList>
            <person name="Campbell M."/>
            <person name="Oakeson K.F."/>
            <person name="Yandell M."/>
            <person name="Halpert J.R."/>
            <person name="Dearing D."/>
        </authorList>
    </citation>
    <scope>NUCLEOTIDE SEQUENCE [LARGE SCALE GENOMIC DNA]</scope>
    <source>
        <strain evidence="4">417</strain>
        <tissue evidence="4">Liver</tissue>
    </source>
</reference>
<dbReference type="Proteomes" id="UP000092124">
    <property type="component" value="Unassembled WGS sequence"/>
</dbReference>
<evidence type="ECO:0000313" key="4">
    <source>
        <dbReference type="EMBL" id="OBS79845.1"/>
    </source>
</evidence>
<keyword evidence="2" id="KW-0687">Ribonucleoprotein</keyword>
<evidence type="ECO:0000256" key="1">
    <source>
        <dbReference type="ARBA" id="ARBA00022980"/>
    </source>
</evidence>
<evidence type="ECO:0000256" key="2">
    <source>
        <dbReference type="ARBA" id="ARBA00023274"/>
    </source>
</evidence>
<feature type="non-terminal residue" evidence="4">
    <location>
        <position position="1"/>
    </location>
</feature>
<accession>A0A1A6HPC9</accession>
<dbReference type="OrthoDB" id="10255148at2759"/>
<gene>
    <name evidence="4" type="ORF">A6R68_21954</name>
</gene>